<dbReference type="PROSITE" id="PS51384">
    <property type="entry name" value="FAD_FR"/>
    <property type="match status" value="1"/>
</dbReference>
<comment type="catalytic activity">
    <reaction evidence="9">
        <text>2 nitric oxide + NADH + 2 O2 = 2 nitrate + NAD(+) + H(+)</text>
        <dbReference type="Rhea" id="RHEA:19469"/>
        <dbReference type="ChEBI" id="CHEBI:15378"/>
        <dbReference type="ChEBI" id="CHEBI:15379"/>
        <dbReference type="ChEBI" id="CHEBI:16480"/>
        <dbReference type="ChEBI" id="CHEBI:17632"/>
        <dbReference type="ChEBI" id="CHEBI:57540"/>
        <dbReference type="ChEBI" id="CHEBI:57945"/>
        <dbReference type="EC" id="1.14.12.17"/>
    </reaction>
</comment>
<dbReference type="CDD" id="cd19753">
    <property type="entry name" value="Mb-like_oxidoreductase"/>
    <property type="match status" value="1"/>
</dbReference>
<dbReference type="SUPFAM" id="SSF46458">
    <property type="entry name" value="Globin-like"/>
    <property type="match status" value="1"/>
</dbReference>
<sequence length="521" mass="56420">MPQSYQPARPAPSARPSQSSQPSRFAPSILSIPSEPSVLSVPAVPSVPSGRSALGPIGTVGGEYHALLARHDAMRLRRRILGQGQAPAQDLTPASYDGAADQRLITQYLDLVTPFGDLIARLYDEMFARWPYLRSLFPASMDFQRAHLARAFWYLIENLHRPAEVAAYFRQLGHDHRKLGVRPAHYEAFETALCVALRRTAGPRWVEAVEEAWVRMVRFAVASMVEGADAALAEPPSWQGTVIAHERRRPDLAVLRVRLHEPYPYRAGQFAAVESPLRPQAWRQYSFASAPGLDGEVVFHVRRTGPGGVSEALVDGTRVGDILRLGPAHGTMTLQDEDRSRDLLMVAGGTGWAPIKALLEEWAGRRRGVDGLPPRPAGRVHLFVGARSRAELYDAAALDRWAARYDRLRVVRVLDLDADAAVPGSEASLAGYVPTPHEEAVAGSADPSAGYGPLAEAVARDGQWSPHLAFVSGPPAMVGATVARLTAAGMPADHIRHDPVPDPLTPPTGRCAAHPAASEGQ</sequence>
<dbReference type="InterPro" id="IPR017927">
    <property type="entry name" value="FAD-bd_FR_type"/>
</dbReference>
<dbReference type="SUPFAM" id="SSF63380">
    <property type="entry name" value="Riboflavin synthase domain-like"/>
    <property type="match status" value="1"/>
</dbReference>
<dbReference type="InterPro" id="IPR012292">
    <property type="entry name" value="Globin/Proto"/>
</dbReference>
<dbReference type="InterPro" id="IPR050415">
    <property type="entry name" value="MRET"/>
</dbReference>
<dbReference type="CDD" id="cd06187">
    <property type="entry name" value="O2ase_reductase_like"/>
    <property type="match status" value="1"/>
</dbReference>
<dbReference type="InterPro" id="IPR039261">
    <property type="entry name" value="FNR_nucleotide-bd"/>
</dbReference>
<dbReference type="PRINTS" id="PR00410">
    <property type="entry name" value="PHEHYDRXLASE"/>
</dbReference>
<feature type="region of interest" description="Disordered" evidence="11">
    <location>
        <begin position="1"/>
        <end position="28"/>
    </location>
</feature>
<proteinExistence type="inferred from homology"/>
<evidence type="ECO:0000313" key="13">
    <source>
        <dbReference type="EMBL" id="MBL1091664.1"/>
    </source>
</evidence>
<reference evidence="13 14" key="1">
    <citation type="submission" date="2021-01" db="EMBL/GenBank/DDBJ databases">
        <title>WGS of actinomycetes isolated from Thailand.</title>
        <authorList>
            <person name="Thawai C."/>
        </authorList>
    </citation>
    <scope>NUCLEOTIDE SEQUENCE [LARGE SCALE GENOMIC DNA]</scope>
    <source>
        <strain evidence="13 14">CH9-7</strain>
    </source>
</reference>
<keyword evidence="6" id="KW-0521">NADP</keyword>
<dbReference type="SUPFAM" id="SSF52343">
    <property type="entry name" value="Ferredoxin reductase-like, C-terminal NADP-linked domain"/>
    <property type="match status" value="1"/>
</dbReference>
<accession>A0ABS1MV84</accession>
<evidence type="ECO:0000256" key="7">
    <source>
        <dbReference type="ARBA" id="ARBA00023014"/>
    </source>
</evidence>
<comment type="similarity">
    <text evidence="3">In the C-terminal section; belongs to the flavoprotein pyridine nucleotide cytochrome reductase family.</text>
</comment>
<dbReference type="InterPro" id="IPR009050">
    <property type="entry name" value="Globin-like_sf"/>
</dbReference>
<dbReference type="PANTHER" id="PTHR47354:SF5">
    <property type="entry name" value="PROTEIN RFBI"/>
    <property type="match status" value="1"/>
</dbReference>
<dbReference type="PRINTS" id="PR00371">
    <property type="entry name" value="FPNCR"/>
</dbReference>
<dbReference type="EMBL" id="JAERRI010000010">
    <property type="protein sequence ID" value="MBL1091664.1"/>
    <property type="molecule type" value="Genomic_DNA"/>
</dbReference>
<evidence type="ECO:0000256" key="1">
    <source>
        <dbReference type="ARBA" id="ARBA00001970"/>
    </source>
</evidence>
<dbReference type="InterPro" id="IPR008333">
    <property type="entry name" value="Cbr1-like_FAD-bd_dom"/>
</dbReference>
<dbReference type="Pfam" id="PF00970">
    <property type="entry name" value="FAD_binding_6"/>
    <property type="match status" value="1"/>
</dbReference>
<protein>
    <recommendedName>
        <fullName evidence="4">nitric oxide dioxygenase</fullName>
        <ecNumber evidence="4">1.14.12.17</ecNumber>
    </recommendedName>
</protein>
<keyword evidence="7" id="KW-0411">Iron-sulfur</keyword>
<dbReference type="InterPro" id="IPR001433">
    <property type="entry name" value="OxRdtase_FAD/NAD-bd"/>
</dbReference>
<dbReference type="InterPro" id="IPR000971">
    <property type="entry name" value="Globin"/>
</dbReference>
<evidence type="ECO:0000256" key="4">
    <source>
        <dbReference type="ARBA" id="ARBA00012229"/>
    </source>
</evidence>
<comment type="caution">
    <text evidence="13">The sequence shown here is derived from an EMBL/GenBank/DDBJ whole genome shotgun (WGS) entry which is preliminary data.</text>
</comment>
<evidence type="ECO:0000256" key="5">
    <source>
        <dbReference type="ARBA" id="ARBA00022714"/>
    </source>
</evidence>
<dbReference type="Pfam" id="PF00042">
    <property type="entry name" value="Globin"/>
    <property type="match status" value="1"/>
</dbReference>
<evidence type="ECO:0000256" key="8">
    <source>
        <dbReference type="ARBA" id="ARBA00023027"/>
    </source>
</evidence>
<feature type="domain" description="FAD-binding FR-type" evidence="12">
    <location>
        <begin position="235"/>
        <end position="335"/>
    </location>
</feature>
<evidence type="ECO:0000313" key="14">
    <source>
        <dbReference type="Proteomes" id="UP000629371"/>
    </source>
</evidence>
<evidence type="ECO:0000259" key="12">
    <source>
        <dbReference type="PROSITE" id="PS51384"/>
    </source>
</evidence>
<dbReference type="InterPro" id="IPR017938">
    <property type="entry name" value="Riboflavin_synthase-like_b-brl"/>
</dbReference>
<comment type="cofactor">
    <cofactor evidence="1">
        <name>heme b</name>
        <dbReference type="ChEBI" id="CHEBI:60344"/>
    </cofactor>
</comment>
<keyword evidence="5" id="KW-0479">Metal-binding</keyword>
<organism evidence="13 14">
    <name type="scientific">Streptomyces siderophoricus</name>
    <dbReference type="NCBI Taxonomy" id="2802281"/>
    <lineage>
        <taxon>Bacteria</taxon>
        <taxon>Bacillati</taxon>
        <taxon>Actinomycetota</taxon>
        <taxon>Actinomycetes</taxon>
        <taxon>Kitasatosporales</taxon>
        <taxon>Streptomycetaceae</taxon>
        <taxon>Streptomyces</taxon>
    </lineage>
</organism>
<evidence type="ECO:0000256" key="11">
    <source>
        <dbReference type="SAM" id="MobiDB-lite"/>
    </source>
</evidence>
<dbReference type="EC" id="1.14.12.17" evidence="4"/>
<comment type="cofactor">
    <cofactor evidence="2">
        <name>FAD</name>
        <dbReference type="ChEBI" id="CHEBI:57692"/>
    </cofactor>
</comment>
<comment type="catalytic activity">
    <reaction evidence="10">
        <text>2 nitric oxide + NADPH + 2 O2 = 2 nitrate + NADP(+) + H(+)</text>
        <dbReference type="Rhea" id="RHEA:19465"/>
        <dbReference type="ChEBI" id="CHEBI:15378"/>
        <dbReference type="ChEBI" id="CHEBI:15379"/>
        <dbReference type="ChEBI" id="CHEBI:16480"/>
        <dbReference type="ChEBI" id="CHEBI:17632"/>
        <dbReference type="ChEBI" id="CHEBI:57783"/>
        <dbReference type="ChEBI" id="CHEBI:58349"/>
        <dbReference type="EC" id="1.14.12.17"/>
    </reaction>
</comment>
<dbReference type="Gene3D" id="2.40.30.10">
    <property type="entry name" value="Translation factors"/>
    <property type="match status" value="1"/>
</dbReference>
<evidence type="ECO:0000256" key="10">
    <source>
        <dbReference type="ARBA" id="ARBA00049433"/>
    </source>
</evidence>
<dbReference type="InterPro" id="IPR001709">
    <property type="entry name" value="Flavoprot_Pyr_Nucl_cyt_Rdtase"/>
</dbReference>
<keyword evidence="5" id="KW-0001">2Fe-2S</keyword>
<feature type="region of interest" description="Disordered" evidence="11">
    <location>
        <begin position="493"/>
        <end position="521"/>
    </location>
</feature>
<keyword evidence="5" id="KW-0408">Iron</keyword>
<keyword evidence="14" id="KW-1185">Reference proteome</keyword>
<dbReference type="PANTHER" id="PTHR47354">
    <property type="entry name" value="NADH OXIDOREDUCTASE HCR"/>
    <property type="match status" value="1"/>
</dbReference>
<dbReference type="Proteomes" id="UP000629371">
    <property type="component" value="Unassembled WGS sequence"/>
</dbReference>
<gene>
    <name evidence="13" type="ORF">JK360_20065</name>
</gene>
<dbReference type="Gene3D" id="1.10.490.10">
    <property type="entry name" value="Globins"/>
    <property type="match status" value="1"/>
</dbReference>
<evidence type="ECO:0000256" key="6">
    <source>
        <dbReference type="ARBA" id="ARBA00022857"/>
    </source>
</evidence>
<evidence type="ECO:0000256" key="3">
    <source>
        <dbReference type="ARBA" id="ARBA00006401"/>
    </source>
</evidence>
<name>A0ABS1MV84_9ACTN</name>
<dbReference type="Pfam" id="PF00175">
    <property type="entry name" value="NAD_binding_1"/>
    <property type="match status" value="1"/>
</dbReference>
<keyword evidence="8" id="KW-0520">NAD</keyword>
<dbReference type="Gene3D" id="3.40.50.80">
    <property type="entry name" value="Nucleotide-binding domain of ferredoxin-NADP reductase (FNR) module"/>
    <property type="match status" value="1"/>
</dbReference>
<evidence type="ECO:0000256" key="2">
    <source>
        <dbReference type="ARBA" id="ARBA00001974"/>
    </source>
</evidence>
<evidence type="ECO:0000256" key="9">
    <source>
        <dbReference type="ARBA" id="ARBA00048649"/>
    </source>
</evidence>